<dbReference type="RefSeq" id="WP_094253977.1">
    <property type="nucleotide sequence ID" value="NZ_JBHLXL010000004.1"/>
</dbReference>
<dbReference type="InterPro" id="IPR012349">
    <property type="entry name" value="Split_barrel_FMN-bd"/>
</dbReference>
<dbReference type="InterPro" id="IPR052917">
    <property type="entry name" value="Stress-Dev_Protein"/>
</dbReference>
<protein>
    <submittedName>
        <fullName evidence="2">General stress protein</fullName>
    </submittedName>
</protein>
<dbReference type="PANTHER" id="PTHR34818:SF1">
    <property type="entry name" value="PROTEIN BLI-3"/>
    <property type="match status" value="1"/>
</dbReference>
<evidence type="ECO:0000259" key="1">
    <source>
        <dbReference type="Pfam" id="PF01243"/>
    </source>
</evidence>
<dbReference type="InterPro" id="IPR011576">
    <property type="entry name" value="Pyridox_Oxase_N"/>
</dbReference>
<dbReference type="Pfam" id="PF01243">
    <property type="entry name" value="PNPOx_N"/>
    <property type="match status" value="1"/>
</dbReference>
<feature type="domain" description="Pyridoxamine 5'-phosphate oxidase N-terminal" evidence="1">
    <location>
        <begin position="6"/>
        <end position="128"/>
    </location>
</feature>
<dbReference type="Gene3D" id="2.30.110.10">
    <property type="entry name" value="Electron Transport, Fmn-binding Protein, Chain A"/>
    <property type="match status" value="1"/>
</dbReference>
<keyword evidence="3" id="KW-1185">Reference proteome</keyword>
<dbReference type="OrthoDB" id="5431160at2"/>
<accession>A0A235F520</accession>
<evidence type="ECO:0000313" key="2">
    <source>
        <dbReference type="EMBL" id="OYD56308.1"/>
    </source>
</evidence>
<dbReference type="Proteomes" id="UP000215059">
    <property type="component" value="Unassembled WGS sequence"/>
</dbReference>
<gene>
    <name evidence="2" type="ORF">CGZ90_18335</name>
</gene>
<dbReference type="PANTHER" id="PTHR34818">
    <property type="entry name" value="PROTEIN BLI-3"/>
    <property type="match status" value="1"/>
</dbReference>
<dbReference type="SUPFAM" id="SSF50475">
    <property type="entry name" value="FMN-binding split barrel"/>
    <property type="match status" value="1"/>
</dbReference>
<comment type="caution">
    <text evidence="2">The sequence shown here is derived from an EMBL/GenBank/DDBJ whole genome shotgun (WGS) entry which is preliminary data.</text>
</comment>
<reference evidence="2 3" key="1">
    <citation type="submission" date="2017-07" db="EMBL/GenBank/DDBJ databases">
        <title>Fictibacillus sp. nov. GDSW-R2A3 Genome sequencing and assembly.</title>
        <authorList>
            <person name="Mayilraj S."/>
        </authorList>
    </citation>
    <scope>NUCLEOTIDE SEQUENCE [LARGE SCALE GENOMIC DNA]</scope>
    <source>
        <strain evidence="2 3">GDSW-R2A3</strain>
    </source>
</reference>
<evidence type="ECO:0000313" key="3">
    <source>
        <dbReference type="Proteomes" id="UP000215059"/>
    </source>
</evidence>
<sequence length="141" mass="16053">MNQQELKENILKVLKESRTGTLATVKGNKPHSRYMTFFNEELTLYTPTSSETHKADEIEANPNVHILLGYDGDGFGDAYVEVEGTAVIKDDQGLKDKLWNEHMEHWFDGKDDPNYVVLEIKPSAIRLMNKSGVDDEKLLEL</sequence>
<dbReference type="EMBL" id="NOII01000021">
    <property type="protein sequence ID" value="OYD56308.1"/>
    <property type="molecule type" value="Genomic_DNA"/>
</dbReference>
<organism evidence="2 3">
    <name type="scientific">Fictibacillus aquaticus</name>
    <dbReference type="NCBI Taxonomy" id="2021314"/>
    <lineage>
        <taxon>Bacteria</taxon>
        <taxon>Bacillati</taxon>
        <taxon>Bacillota</taxon>
        <taxon>Bacilli</taxon>
        <taxon>Bacillales</taxon>
        <taxon>Fictibacillaceae</taxon>
        <taxon>Fictibacillus</taxon>
    </lineage>
</organism>
<proteinExistence type="predicted"/>
<dbReference type="AlphaFoldDB" id="A0A235F520"/>
<name>A0A235F520_9BACL</name>